<dbReference type="AlphaFoldDB" id="A0A6P1YPJ1"/>
<keyword evidence="1" id="KW-0732">Signal</keyword>
<keyword evidence="3" id="KW-1185">Reference proteome</keyword>
<feature type="signal peptide" evidence="1">
    <location>
        <begin position="1"/>
        <end position="23"/>
    </location>
</feature>
<name>A0A6P1YPJ1_9HYPH</name>
<dbReference type="EMBL" id="CP048630">
    <property type="protein sequence ID" value="QIB35348.1"/>
    <property type="molecule type" value="Genomic_DNA"/>
</dbReference>
<dbReference type="Pfam" id="PF12779">
    <property type="entry name" value="WXXGXW"/>
    <property type="match status" value="2"/>
</dbReference>
<dbReference type="InterPro" id="IPR024447">
    <property type="entry name" value="YXWGXW_rpt"/>
</dbReference>
<organism evidence="2 3">
    <name type="scientific">Ancylobacter pratisalsi</name>
    <dbReference type="NCBI Taxonomy" id="1745854"/>
    <lineage>
        <taxon>Bacteria</taxon>
        <taxon>Pseudomonadati</taxon>
        <taxon>Pseudomonadota</taxon>
        <taxon>Alphaproteobacteria</taxon>
        <taxon>Hyphomicrobiales</taxon>
        <taxon>Xanthobacteraceae</taxon>
        <taxon>Ancylobacter</taxon>
    </lineage>
</organism>
<reference evidence="2 3" key="1">
    <citation type="submission" date="2020-02" db="EMBL/GenBank/DDBJ databases">
        <authorList>
            <person name="Li G."/>
        </authorList>
    </citation>
    <scope>NUCLEOTIDE SEQUENCE [LARGE SCALE GENOMIC DNA]</scope>
    <source>
        <strain evidence="2 3">DSM 102029</strain>
    </source>
</reference>
<sequence>MLTRRSLLSLLATAVAAVPLGLAATDEVEAQVVMMAPPPLRREPRPAARRGWVWVPGYWTWSRGRWVWEPGRWVRARPGFRYAGPSWVRRRGGWVYVPGRWVRI</sequence>
<dbReference type="RefSeq" id="WP_163076488.1">
    <property type="nucleotide sequence ID" value="NZ_CP048630.1"/>
</dbReference>
<dbReference type="InterPro" id="IPR006311">
    <property type="entry name" value="TAT_signal"/>
</dbReference>
<gene>
    <name evidence="2" type="ORF">G3A50_17765</name>
</gene>
<evidence type="ECO:0000313" key="2">
    <source>
        <dbReference type="EMBL" id="QIB35348.1"/>
    </source>
</evidence>
<dbReference type="PROSITE" id="PS51318">
    <property type="entry name" value="TAT"/>
    <property type="match status" value="1"/>
</dbReference>
<evidence type="ECO:0000256" key="1">
    <source>
        <dbReference type="SAM" id="SignalP"/>
    </source>
</evidence>
<feature type="chain" id="PRO_5026769480" evidence="1">
    <location>
        <begin position="24"/>
        <end position="104"/>
    </location>
</feature>
<dbReference type="Proteomes" id="UP000464751">
    <property type="component" value="Chromosome"/>
</dbReference>
<protein>
    <submittedName>
        <fullName evidence="2">BcpO-related WXXGXW repeat protein</fullName>
    </submittedName>
</protein>
<dbReference type="KEGG" id="apra:G3A50_17765"/>
<evidence type="ECO:0000313" key="3">
    <source>
        <dbReference type="Proteomes" id="UP000464751"/>
    </source>
</evidence>
<proteinExistence type="predicted"/>
<accession>A0A6P1YPJ1</accession>